<dbReference type="InterPro" id="IPR001441">
    <property type="entry name" value="UPP_synth-like"/>
</dbReference>
<feature type="binding site" evidence="2">
    <location>
        <position position="204"/>
    </location>
    <ligand>
        <name>Mg(2+)</name>
        <dbReference type="ChEBI" id="CHEBI:18420"/>
    </ligand>
</feature>
<feature type="binding site" evidence="2">
    <location>
        <position position="68"/>
    </location>
    <ligand>
        <name>substrate</name>
    </ligand>
</feature>
<gene>
    <name evidence="3" type="primary">uppS</name>
    <name evidence="3" type="ORF">COW36_05175</name>
</gene>
<dbReference type="PANTHER" id="PTHR10291:SF0">
    <property type="entry name" value="DEHYDRODOLICHYL DIPHOSPHATE SYNTHASE 2"/>
    <property type="match status" value="1"/>
</dbReference>
<accession>A0A2M7G9E5</accession>
<dbReference type="InterPro" id="IPR018520">
    <property type="entry name" value="UPP_synth-like_CS"/>
</dbReference>
<feature type="binding site" evidence="2">
    <location>
        <position position="24"/>
    </location>
    <ligand>
        <name>substrate</name>
    </ligand>
</feature>
<dbReference type="NCBIfam" id="NF011412">
    <property type="entry name" value="PRK14839.1"/>
    <property type="match status" value="1"/>
</dbReference>
<comment type="cofactor">
    <cofactor evidence="2">
        <name>Mg(2+)</name>
        <dbReference type="ChEBI" id="CHEBI:18420"/>
    </cofactor>
    <text evidence="2">Binds 2 magnesium ions per subunit.</text>
</comment>
<feature type="binding site" evidence="2">
    <location>
        <begin position="64"/>
        <end position="66"/>
    </location>
    <ligand>
        <name>substrate</name>
    </ligand>
</feature>
<evidence type="ECO:0000256" key="1">
    <source>
        <dbReference type="ARBA" id="ARBA00022679"/>
    </source>
</evidence>
<feature type="binding site" evidence="2">
    <location>
        <begin position="20"/>
        <end position="23"/>
    </location>
    <ligand>
        <name>substrate</name>
    </ligand>
</feature>
<evidence type="ECO:0000313" key="4">
    <source>
        <dbReference type="Proteomes" id="UP000231019"/>
    </source>
</evidence>
<dbReference type="PANTHER" id="PTHR10291">
    <property type="entry name" value="DEHYDRODOLICHYL DIPHOSPHATE SYNTHASE FAMILY MEMBER"/>
    <property type="match status" value="1"/>
</dbReference>
<comment type="function">
    <text evidence="2">Catalyzes the condensation of isopentenyl diphosphate (IPP) with allylic pyrophosphates generating different type of terpenoids.</text>
</comment>
<keyword evidence="1 2" id="KW-0808">Transferase</keyword>
<dbReference type="SUPFAM" id="SSF64005">
    <property type="entry name" value="Undecaprenyl diphosphate synthase"/>
    <property type="match status" value="1"/>
</dbReference>
<dbReference type="Proteomes" id="UP000231019">
    <property type="component" value="Unassembled WGS sequence"/>
</dbReference>
<dbReference type="AlphaFoldDB" id="A0A2M7G9E5"/>
<protein>
    <recommendedName>
        <fullName evidence="2">Isoprenyl transferase</fullName>
        <ecNumber evidence="2">2.5.1.-</ecNumber>
    </recommendedName>
</protein>
<organism evidence="3 4">
    <name type="scientific">bacterium (Candidatus Blackallbacteria) CG17_big_fil_post_rev_8_21_14_2_50_48_46</name>
    <dbReference type="NCBI Taxonomy" id="2014261"/>
    <lineage>
        <taxon>Bacteria</taxon>
        <taxon>Candidatus Blackallbacteria</taxon>
    </lineage>
</organism>
<sequence length="247" mass="27747">MQQSSFNSFSPLHAAIILDGNGRWAQNKGWPRVAGHQSGAKTVRTIVEAAPDAGIGTLTLYAFSSDNWRRPGYEVKALMKLFSEYLKTETPRCLANDVRLSIIGRRDRFSDGLRAAIVRAEQATLAGKKLHLRVALDYSARDMILEAARQLHAFDGDFDRETFSRLVTQSDPVGERIPDVDILIRTGGEQRLSDFLLWECAYAEFFFVEKMWPDFSPADLQQVVGEFCSRDRRFGGLNQLSQQVVAG</sequence>
<evidence type="ECO:0000313" key="3">
    <source>
        <dbReference type="EMBL" id="PIW18729.1"/>
    </source>
</evidence>
<feature type="binding site" evidence="2">
    <location>
        <begin position="191"/>
        <end position="193"/>
    </location>
    <ligand>
        <name>substrate</name>
    </ligand>
</feature>
<feature type="binding site" evidence="2">
    <location>
        <position position="36"/>
    </location>
    <ligand>
        <name>substrate</name>
    </ligand>
</feature>
<keyword evidence="2" id="KW-0479">Metal-binding</keyword>
<reference evidence="3 4" key="1">
    <citation type="submission" date="2017-09" db="EMBL/GenBank/DDBJ databases">
        <title>Depth-based differentiation of microbial function through sediment-hosted aquifers and enrichment of novel symbionts in the deep terrestrial subsurface.</title>
        <authorList>
            <person name="Probst A.J."/>
            <person name="Ladd B."/>
            <person name="Jarett J.K."/>
            <person name="Geller-Mcgrath D.E."/>
            <person name="Sieber C.M."/>
            <person name="Emerson J.B."/>
            <person name="Anantharaman K."/>
            <person name="Thomas B.C."/>
            <person name="Malmstrom R."/>
            <person name="Stieglmeier M."/>
            <person name="Klingl A."/>
            <person name="Woyke T."/>
            <person name="Ryan C.M."/>
            <person name="Banfield J.F."/>
        </authorList>
    </citation>
    <scope>NUCLEOTIDE SEQUENCE [LARGE SCALE GENOMIC DNA]</scope>
    <source>
        <strain evidence="3">CG17_big_fil_post_rev_8_21_14_2_50_48_46</strain>
    </source>
</reference>
<feature type="active site" description="Proton acceptor" evidence="2">
    <location>
        <position position="67"/>
    </location>
</feature>
<comment type="caution">
    <text evidence="3">The sequence shown here is derived from an EMBL/GenBank/DDBJ whole genome shotgun (WGS) entry which is preliminary data.</text>
</comment>
<dbReference type="EMBL" id="PFFQ01000012">
    <property type="protein sequence ID" value="PIW18729.1"/>
    <property type="molecule type" value="Genomic_DNA"/>
</dbReference>
<feature type="binding site" evidence="2">
    <location>
        <position position="70"/>
    </location>
    <ligand>
        <name>substrate</name>
    </ligand>
</feature>
<dbReference type="PROSITE" id="PS01066">
    <property type="entry name" value="UPP_SYNTHASE"/>
    <property type="match status" value="1"/>
</dbReference>
<keyword evidence="2" id="KW-0460">Magnesium</keyword>
<dbReference type="InterPro" id="IPR036424">
    <property type="entry name" value="UPP_synth-like_sf"/>
</dbReference>
<dbReference type="GO" id="GO:0008834">
    <property type="term" value="F:ditrans,polycis-undecaprenyl-diphosphate synthase [(2E,6E)-farnesyl-diphosphate specific] activity"/>
    <property type="evidence" value="ECO:0007669"/>
    <property type="project" value="TreeGrafter"/>
</dbReference>
<dbReference type="CDD" id="cd00475">
    <property type="entry name" value="Cis_IPPS"/>
    <property type="match status" value="1"/>
</dbReference>
<name>A0A2M7G9E5_9BACT</name>
<comment type="similarity">
    <text evidence="2">Belongs to the UPP synthase family.</text>
</comment>
<dbReference type="EC" id="2.5.1.-" evidence="2"/>
<feature type="active site" evidence="2">
    <location>
        <position position="19"/>
    </location>
</feature>
<dbReference type="GO" id="GO:0016094">
    <property type="term" value="P:polyprenol biosynthetic process"/>
    <property type="evidence" value="ECO:0007669"/>
    <property type="project" value="TreeGrafter"/>
</dbReference>
<feature type="binding site" evidence="2">
    <location>
        <position position="19"/>
    </location>
    <ligand>
        <name>Mg(2+)</name>
        <dbReference type="ChEBI" id="CHEBI:18420"/>
    </ligand>
</feature>
<dbReference type="GO" id="GO:0000287">
    <property type="term" value="F:magnesium ion binding"/>
    <property type="evidence" value="ECO:0007669"/>
    <property type="project" value="UniProtKB-UniRule"/>
</dbReference>
<feature type="binding site" evidence="2">
    <location>
        <position position="32"/>
    </location>
    <ligand>
        <name>substrate</name>
    </ligand>
</feature>
<dbReference type="HAMAP" id="MF_01139">
    <property type="entry name" value="ISPT"/>
    <property type="match status" value="1"/>
</dbReference>
<evidence type="ECO:0000256" key="2">
    <source>
        <dbReference type="HAMAP-Rule" id="MF_01139"/>
    </source>
</evidence>
<comment type="subunit">
    <text evidence="2">Homodimer.</text>
</comment>
<dbReference type="Pfam" id="PF01255">
    <property type="entry name" value="Prenyltransf"/>
    <property type="match status" value="1"/>
</dbReference>
<dbReference type="GO" id="GO:0005829">
    <property type="term" value="C:cytosol"/>
    <property type="evidence" value="ECO:0007669"/>
    <property type="project" value="TreeGrafter"/>
</dbReference>
<dbReference type="Gene3D" id="3.40.1180.10">
    <property type="entry name" value="Decaprenyl diphosphate synthase-like"/>
    <property type="match status" value="1"/>
</dbReference>
<proteinExistence type="inferred from homology"/>
<feature type="binding site" evidence="2">
    <location>
        <position position="185"/>
    </location>
    <ligand>
        <name>substrate</name>
    </ligand>
</feature>
<dbReference type="NCBIfam" id="TIGR00055">
    <property type="entry name" value="uppS"/>
    <property type="match status" value="1"/>
</dbReference>